<dbReference type="InterPro" id="IPR029058">
    <property type="entry name" value="AB_hydrolase_fold"/>
</dbReference>
<dbReference type="GO" id="GO:0004623">
    <property type="term" value="F:phospholipase A2 activity"/>
    <property type="evidence" value="ECO:0007669"/>
    <property type="project" value="TreeGrafter"/>
</dbReference>
<protein>
    <recommendedName>
        <fullName evidence="2">AB hydrolase-1 domain-containing protein</fullName>
    </recommendedName>
</protein>
<dbReference type="GO" id="GO:0005743">
    <property type="term" value="C:mitochondrial inner membrane"/>
    <property type="evidence" value="ECO:0007669"/>
    <property type="project" value="TreeGrafter"/>
</dbReference>
<reference evidence="3" key="1">
    <citation type="submission" date="2022-12" db="EMBL/GenBank/DDBJ databases">
        <authorList>
            <person name="Brejova B."/>
        </authorList>
    </citation>
    <scope>NUCLEOTIDE SEQUENCE</scope>
</reference>
<gene>
    <name evidence="3" type="ORF">CANVERA_P4811</name>
</gene>
<dbReference type="Gene3D" id="3.40.50.1820">
    <property type="entry name" value="alpha/beta hydrolase"/>
    <property type="match status" value="1"/>
</dbReference>
<dbReference type="AlphaFoldDB" id="A0A9W4U186"/>
<dbReference type="InterPro" id="IPR000073">
    <property type="entry name" value="AB_hydrolase_1"/>
</dbReference>
<dbReference type="Pfam" id="PF00561">
    <property type="entry name" value="Abhydrolase_1"/>
    <property type="match status" value="1"/>
</dbReference>
<accession>A0A9W4U186</accession>
<evidence type="ECO:0000259" key="2">
    <source>
        <dbReference type="Pfam" id="PF00561"/>
    </source>
</evidence>
<keyword evidence="4" id="KW-1185">Reference proteome</keyword>
<feature type="domain" description="AB hydrolase-1" evidence="2">
    <location>
        <begin position="114"/>
        <end position="234"/>
    </location>
</feature>
<sequence>MSTQIETTTSSSTSIRPPKQNELTDGRKQPDYTYLQSWKDWFKQSWDSNYSDELVEHRLLSSLPFYPKSDGKRIAKLINTDIGNGDYIHEFYIENIEPQPNSLVKSGSPPCKEIVLVHGYGASLGLFLDNFDDLTSIPGIKLHCIDNLGHGFSSRSNFPSFPSNTKEEVYKVEDWFIDSFEKWRLKRNINKFILAGHSFGGYLGCAYVLKYNKANIVDKLILISPVGVERNKFSLIDDVKIEPKISVEQEILADQEDIIQYKNIDESVEDPKSRKRKIFEYLWERNVSPFSIIRNAGPLKSKFISKWTTHRFAHIYYQDQTQFQNIHDYVYRIFNGKGSGEYAITRILSVGALAKLPLLDRCPAKFVDMNLPSLWLYGSKDWMNDEAGLEMTNEINKLSNKKYGKNLAEFGIIDKAGHHLYLDNPPEFAKSIFKFLGFKK</sequence>
<dbReference type="GO" id="GO:0035965">
    <property type="term" value="P:cardiolipin acyl-chain remodeling"/>
    <property type="evidence" value="ECO:0007669"/>
    <property type="project" value="TreeGrafter"/>
</dbReference>
<comment type="caution">
    <text evidence="3">The sequence shown here is derived from an EMBL/GenBank/DDBJ whole genome shotgun (WGS) entry which is preliminary data.</text>
</comment>
<name>A0A9W4U186_9ASCO</name>
<feature type="region of interest" description="Disordered" evidence="1">
    <location>
        <begin position="1"/>
        <end position="27"/>
    </location>
</feature>
<organism evidence="3 4">
    <name type="scientific">Candida verbasci</name>
    <dbReference type="NCBI Taxonomy" id="1227364"/>
    <lineage>
        <taxon>Eukaryota</taxon>
        <taxon>Fungi</taxon>
        <taxon>Dikarya</taxon>
        <taxon>Ascomycota</taxon>
        <taxon>Saccharomycotina</taxon>
        <taxon>Pichiomycetes</taxon>
        <taxon>Debaryomycetaceae</taxon>
        <taxon>Candida/Lodderomyces clade</taxon>
        <taxon>Candida</taxon>
    </lineage>
</organism>
<evidence type="ECO:0000313" key="3">
    <source>
        <dbReference type="EMBL" id="CAI5760301.1"/>
    </source>
</evidence>
<dbReference type="OrthoDB" id="7457040at2759"/>
<evidence type="ECO:0000256" key="1">
    <source>
        <dbReference type="SAM" id="MobiDB-lite"/>
    </source>
</evidence>
<dbReference type="GO" id="GO:0006654">
    <property type="term" value="P:phosphatidic acid biosynthetic process"/>
    <property type="evidence" value="ECO:0007669"/>
    <property type="project" value="TreeGrafter"/>
</dbReference>
<dbReference type="GO" id="GO:0055088">
    <property type="term" value="P:lipid homeostasis"/>
    <property type="evidence" value="ECO:0007669"/>
    <property type="project" value="TreeGrafter"/>
</dbReference>
<proteinExistence type="predicted"/>
<evidence type="ECO:0000313" key="4">
    <source>
        <dbReference type="Proteomes" id="UP001152885"/>
    </source>
</evidence>
<dbReference type="EMBL" id="CANTUO010000006">
    <property type="protein sequence ID" value="CAI5760301.1"/>
    <property type="molecule type" value="Genomic_DNA"/>
</dbReference>
<dbReference type="Proteomes" id="UP001152885">
    <property type="component" value="Unassembled WGS sequence"/>
</dbReference>
<dbReference type="SUPFAM" id="SSF53474">
    <property type="entry name" value="alpha/beta-Hydrolases"/>
    <property type="match status" value="1"/>
</dbReference>
<dbReference type="PANTHER" id="PTHR42886">
    <property type="entry name" value="RE40534P-RELATED"/>
    <property type="match status" value="1"/>
</dbReference>
<dbReference type="GO" id="GO:0042171">
    <property type="term" value="F:lysophosphatidic acid acyltransferase activity"/>
    <property type="evidence" value="ECO:0007669"/>
    <property type="project" value="TreeGrafter"/>
</dbReference>
<dbReference type="PANTHER" id="PTHR42886:SF23">
    <property type="entry name" value="1-ACYLGLYCEROL-3-PHOSPHATE O-ACYLTRANSFERASE ICT1-RELATED"/>
    <property type="match status" value="1"/>
</dbReference>